<protein>
    <submittedName>
        <fullName evidence="1">Uncharacterized protein</fullName>
    </submittedName>
</protein>
<dbReference type="EMBL" id="KV449732">
    <property type="protein sequence ID" value="OAX30956.1"/>
    <property type="molecule type" value="Genomic_DNA"/>
</dbReference>
<gene>
    <name evidence="1" type="ORF">K503DRAFT_788141</name>
</gene>
<sequence>MTLISDDPSGWPLLSFWLGYRYSDVASLIVVLYDWDATLVPHGRPISQCTQLILLRNRTCANKASLAISIAILSARSKSPPDLVDRRSTVLAEARDWTGFIVNAMLEAHCTSTYDSSIYDHFSSLQQNSYSVGSEIFGGAIQIAGVMQMFVLGPRLILDVRKFHANLVANSGEGTGMTSIAFQGRIDVSTGGGGGGGV</sequence>
<dbReference type="Proteomes" id="UP000092154">
    <property type="component" value="Unassembled WGS sequence"/>
</dbReference>
<dbReference type="InParanoid" id="A0A1B7MEE0"/>
<evidence type="ECO:0000313" key="1">
    <source>
        <dbReference type="EMBL" id="OAX30956.1"/>
    </source>
</evidence>
<accession>A0A1B7MEE0</accession>
<evidence type="ECO:0000313" key="2">
    <source>
        <dbReference type="Proteomes" id="UP000092154"/>
    </source>
</evidence>
<keyword evidence="2" id="KW-1185">Reference proteome</keyword>
<dbReference type="OrthoDB" id="2628848at2759"/>
<reference evidence="1 2" key="1">
    <citation type="submission" date="2016-06" db="EMBL/GenBank/DDBJ databases">
        <title>Comparative genomics of the ectomycorrhizal sister species Rhizopogon vinicolor and Rhizopogon vesiculosus (Basidiomycota: Boletales) reveals a divergence of the mating type B locus.</title>
        <authorList>
            <consortium name="DOE Joint Genome Institute"/>
            <person name="Mujic A.B."/>
            <person name="Kuo A."/>
            <person name="Tritt A."/>
            <person name="Lipzen A."/>
            <person name="Chen C."/>
            <person name="Johnson J."/>
            <person name="Sharma A."/>
            <person name="Barry K."/>
            <person name="Grigoriev I.V."/>
            <person name="Spatafora J.W."/>
        </authorList>
    </citation>
    <scope>NUCLEOTIDE SEQUENCE [LARGE SCALE GENOMIC DNA]</scope>
    <source>
        <strain evidence="1 2">AM-OR11-026</strain>
    </source>
</reference>
<organism evidence="1 2">
    <name type="scientific">Rhizopogon vinicolor AM-OR11-026</name>
    <dbReference type="NCBI Taxonomy" id="1314800"/>
    <lineage>
        <taxon>Eukaryota</taxon>
        <taxon>Fungi</taxon>
        <taxon>Dikarya</taxon>
        <taxon>Basidiomycota</taxon>
        <taxon>Agaricomycotina</taxon>
        <taxon>Agaricomycetes</taxon>
        <taxon>Agaricomycetidae</taxon>
        <taxon>Boletales</taxon>
        <taxon>Suillineae</taxon>
        <taxon>Rhizopogonaceae</taxon>
        <taxon>Rhizopogon</taxon>
    </lineage>
</organism>
<proteinExistence type="predicted"/>
<dbReference type="AlphaFoldDB" id="A0A1B7MEE0"/>
<name>A0A1B7MEE0_9AGAM</name>